<organism evidence="1 2">
    <name type="scientific">Sinocyclocheilus rhinocerous</name>
    <dbReference type="NCBI Taxonomy" id="307959"/>
    <lineage>
        <taxon>Eukaryota</taxon>
        <taxon>Metazoa</taxon>
        <taxon>Chordata</taxon>
        <taxon>Craniata</taxon>
        <taxon>Vertebrata</taxon>
        <taxon>Euteleostomi</taxon>
        <taxon>Actinopterygii</taxon>
        <taxon>Neopterygii</taxon>
        <taxon>Teleostei</taxon>
        <taxon>Ostariophysi</taxon>
        <taxon>Cypriniformes</taxon>
        <taxon>Cyprinidae</taxon>
        <taxon>Cyprininae</taxon>
        <taxon>Sinocyclocheilus</taxon>
    </lineage>
</organism>
<name>A0A673J1H3_9TELE</name>
<sequence>MFLELVFKSRSCLFPTIPVRPEKGYNWTDTFWHPVASPVYVLKHERFSAL</sequence>
<dbReference type="Proteomes" id="UP000472270">
    <property type="component" value="Unassembled WGS sequence"/>
</dbReference>
<reference evidence="1" key="1">
    <citation type="submission" date="2025-08" db="UniProtKB">
        <authorList>
            <consortium name="Ensembl"/>
        </authorList>
    </citation>
    <scope>IDENTIFICATION</scope>
</reference>
<dbReference type="AlphaFoldDB" id="A0A673J1H3"/>
<keyword evidence="2" id="KW-1185">Reference proteome</keyword>
<evidence type="ECO:0000313" key="2">
    <source>
        <dbReference type="Proteomes" id="UP000472270"/>
    </source>
</evidence>
<accession>A0A673J1H3</accession>
<dbReference type="Ensembl" id="ENSSRHT00000048847.1">
    <property type="protein sequence ID" value="ENSSRHP00000047516.1"/>
    <property type="gene ID" value="ENSSRHG00000023966.1"/>
</dbReference>
<evidence type="ECO:0000313" key="1">
    <source>
        <dbReference type="Ensembl" id="ENSSRHP00000047516.1"/>
    </source>
</evidence>
<reference evidence="1" key="2">
    <citation type="submission" date="2025-09" db="UniProtKB">
        <authorList>
            <consortium name="Ensembl"/>
        </authorList>
    </citation>
    <scope>IDENTIFICATION</scope>
</reference>
<proteinExistence type="predicted"/>
<protein>
    <submittedName>
        <fullName evidence="1">Uncharacterized protein</fullName>
    </submittedName>
</protein>